<dbReference type="InterPro" id="IPR029044">
    <property type="entry name" value="Nucleotide-diphossugar_trans"/>
</dbReference>
<keyword evidence="2" id="KW-0808">Transferase</keyword>
<accession>A0A7M1UTI1</accession>
<dbReference type="OrthoDB" id="43535at2157"/>
<organism evidence="2 3">
    <name type="scientific">Thermosphaera chiliense</name>
    <dbReference type="NCBI Taxonomy" id="3402707"/>
    <lineage>
        <taxon>Archaea</taxon>
        <taxon>Thermoproteota</taxon>
        <taxon>Thermoprotei</taxon>
        <taxon>Desulfurococcales</taxon>
        <taxon>Desulfurococcaceae</taxon>
        <taxon>Thermosphaera</taxon>
    </lineage>
</organism>
<evidence type="ECO:0000313" key="2">
    <source>
        <dbReference type="EMBL" id="QOR94492.1"/>
    </source>
</evidence>
<feature type="domain" description="Glycosyltransferase 2-like" evidence="1">
    <location>
        <begin position="9"/>
        <end position="112"/>
    </location>
</feature>
<dbReference type="AlphaFoldDB" id="A0A7M1UTI1"/>
<dbReference type="RefSeq" id="WP_193436289.1">
    <property type="nucleotide sequence ID" value="NZ_CP063144.1"/>
</dbReference>
<dbReference type="SUPFAM" id="SSF53448">
    <property type="entry name" value="Nucleotide-diphospho-sugar transferases"/>
    <property type="match status" value="1"/>
</dbReference>
<dbReference type="KEGG" id="tcs:IMZ38_00625"/>
<keyword evidence="3" id="KW-1185">Reference proteome</keyword>
<evidence type="ECO:0000313" key="3">
    <source>
        <dbReference type="Proteomes" id="UP000593766"/>
    </source>
</evidence>
<dbReference type="Proteomes" id="UP000593766">
    <property type="component" value="Chromosome"/>
</dbReference>
<dbReference type="InterPro" id="IPR001173">
    <property type="entry name" value="Glyco_trans_2-like"/>
</dbReference>
<dbReference type="GeneID" id="59453877"/>
<dbReference type="CDD" id="cd00761">
    <property type="entry name" value="Glyco_tranf_GTA_type"/>
    <property type="match status" value="1"/>
</dbReference>
<dbReference type="Pfam" id="PF00535">
    <property type="entry name" value="Glycos_transf_2"/>
    <property type="match status" value="1"/>
</dbReference>
<name>A0A7M1UTI1_9CREN</name>
<dbReference type="EMBL" id="CP063144">
    <property type="protein sequence ID" value="QOR94492.1"/>
    <property type="molecule type" value="Genomic_DNA"/>
</dbReference>
<proteinExistence type="predicted"/>
<sequence length="312" mass="35789">MKICIYGTVFNNVRTIEESVESVWRPEHDIVIVDNYSTDGTWEKLLELRKDYNLKLYRYQCTRGLGRHIALYKCPENSTTAWFDLDTVYTPAYHKAIEYAVETKQVVNAGGLLIVRRELALGKGGWRDLNYGEDVEFVSKIGFHIHLPIVSGFNEIASAYMTKRERRYGGLKRVVKGTLDELRGSAPSIYRLIVSRSKRLAIFYVPARLLGFYRNRRPDNLTWIDLTTLTKAVPLREAGIDEKFFQFGATLTLINLVKGGEKAIDEKALSLVSGSLWKFRLKTRNVRVLYYNTPQLIDKSLIPLVVNVTVLK</sequence>
<evidence type="ECO:0000259" key="1">
    <source>
        <dbReference type="Pfam" id="PF00535"/>
    </source>
</evidence>
<protein>
    <submittedName>
        <fullName evidence="2">Glycosyltransferase family 2 protein</fullName>
    </submittedName>
</protein>
<dbReference type="GO" id="GO:0016740">
    <property type="term" value="F:transferase activity"/>
    <property type="evidence" value="ECO:0007669"/>
    <property type="project" value="UniProtKB-KW"/>
</dbReference>
<dbReference type="Gene3D" id="3.90.550.10">
    <property type="entry name" value="Spore Coat Polysaccharide Biosynthesis Protein SpsA, Chain A"/>
    <property type="match status" value="1"/>
</dbReference>
<gene>
    <name evidence="2" type="ORF">IMZ38_00625</name>
</gene>
<reference evidence="2 3" key="1">
    <citation type="submission" date="2020-10" db="EMBL/GenBank/DDBJ databases">
        <title>Complete genome sequence of Thermosphaera aggregans strain 3507.</title>
        <authorList>
            <person name="Zayulina K.S."/>
            <person name="Elcheninov A.G."/>
            <person name="Toshchakov S.V."/>
            <person name="Kublanov I.V."/>
            <person name="Kochetkova T.V."/>
        </authorList>
    </citation>
    <scope>NUCLEOTIDE SEQUENCE [LARGE SCALE GENOMIC DNA]</scope>
    <source>
        <strain evidence="2 3">3507</strain>
    </source>
</reference>